<dbReference type="InterPro" id="IPR037191">
    <property type="entry name" value="VPS9_dom_sf"/>
</dbReference>
<feature type="domain" description="VPS9" evidence="4">
    <location>
        <begin position="295"/>
        <end position="438"/>
    </location>
</feature>
<dbReference type="PROSITE" id="PS51205">
    <property type="entry name" value="VPS9"/>
    <property type="match status" value="1"/>
</dbReference>
<feature type="region of interest" description="Disordered" evidence="3">
    <location>
        <begin position="101"/>
        <end position="120"/>
    </location>
</feature>
<name>A0A1X2HC53_SYNRA</name>
<dbReference type="GO" id="GO:0005886">
    <property type="term" value="C:plasma membrane"/>
    <property type="evidence" value="ECO:0007669"/>
    <property type="project" value="TreeGrafter"/>
</dbReference>
<dbReference type="CDD" id="cd06093">
    <property type="entry name" value="PX_domain"/>
    <property type="match status" value="1"/>
</dbReference>
<keyword evidence="6" id="KW-1185">Reference proteome</keyword>
<evidence type="ECO:0000259" key="4">
    <source>
        <dbReference type="PROSITE" id="PS51205"/>
    </source>
</evidence>
<dbReference type="GO" id="GO:0097422">
    <property type="term" value="C:tubular endosome"/>
    <property type="evidence" value="ECO:0007669"/>
    <property type="project" value="TreeGrafter"/>
</dbReference>
<dbReference type="GO" id="GO:0030133">
    <property type="term" value="C:transport vesicle"/>
    <property type="evidence" value="ECO:0007669"/>
    <property type="project" value="TreeGrafter"/>
</dbReference>
<gene>
    <name evidence="5" type="ORF">BCR43DRAFT_491590</name>
</gene>
<dbReference type="GO" id="GO:0005770">
    <property type="term" value="C:late endosome"/>
    <property type="evidence" value="ECO:0007669"/>
    <property type="project" value="TreeGrafter"/>
</dbReference>
<dbReference type="OMA" id="HFPMIAR"/>
<evidence type="ECO:0000256" key="1">
    <source>
        <dbReference type="ARBA" id="ARBA00007428"/>
    </source>
</evidence>
<dbReference type="SUPFAM" id="SSF48403">
    <property type="entry name" value="Ankyrin repeat"/>
    <property type="match status" value="1"/>
</dbReference>
<evidence type="ECO:0000256" key="2">
    <source>
        <dbReference type="PROSITE-ProRule" id="PRU00023"/>
    </source>
</evidence>
<dbReference type="SMART" id="SM00248">
    <property type="entry name" value="ANK"/>
    <property type="match status" value="6"/>
</dbReference>
<reference evidence="5 6" key="1">
    <citation type="submission" date="2016-07" db="EMBL/GenBank/DDBJ databases">
        <title>Pervasive Adenine N6-methylation of Active Genes in Fungi.</title>
        <authorList>
            <consortium name="DOE Joint Genome Institute"/>
            <person name="Mondo S.J."/>
            <person name="Dannebaum R.O."/>
            <person name="Kuo R.C."/>
            <person name="Labutti K."/>
            <person name="Haridas S."/>
            <person name="Kuo A."/>
            <person name="Salamov A."/>
            <person name="Ahrendt S.R."/>
            <person name="Lipzen A."/>
            <person name="Sullivan W."/>
            <person name="Andreopoulos W.B."/>
            <person name="Clum A."/>
            <person name="Lindquist E."/>
            <person name="Daum C."/>
            <person name="Ramamoorthy G.K."/>
            <person name="Gryganskyi A."/>
            <person name="Culley D."/>
            <person name="Magnuson J.K."/>
            <person name="James T.Y."/>
            <person name="O'Malley M.A."/>
            <person name="Stajich J.E."/>
            <person name="Spatafora J.W."/>
            <person name="Visel A."/>
            <person name="Grigoriev I.V."/>
        </authorList>
    </citation>
    <scope>NUCLEOTIDE SEQUENCE [LARGE SCALE GENOMIC DNA]</scope>
    <source>
        <strain evidence="5 6">NRRL 2496</strain>
    </source>
</reference>
<dbReference type="PANTHER" id="PTHR24170">
    <property type="entry name" value="ANKYRIN REPEAT DOMAIN-CONTAINING PROTEIN 27"/>
    <property type="match status" value="1"/>
</dbReference>
<dbReference type="Gene3D" id="1.25.40.20">
    <property type="entry name" value="Ankyrin repeat-containing domain"/>
    <property type="match status" value="2"/>
</dbReference>
<dbReference type="GO" id="GO:0035091">
    <property type="term" value="F:phosphatidylinositol binding"/>
    <property type="evidence" value="ECO:0007669"/>
    <property type="project" value="InterPro"/>
</dbReference>
<dbReference type="STRING" id="13706.A0A1X2HC53"/>
<dbReference type="AlphaFoldDB" id="A0A1X2HC53"/>
<dbReference type="PROSITE" id="PS50088">
    <property type="entry name" value="ANK_REPEAT"/>
    <property type="match status" value="1"/>
</dbReference>
<dbReference type="Gene3D" id="1.20.1050.80">
    <property type="entry name" value="VPS9 domain"/>
    <property type="match status" value="1"/>
</dbReference>
<dbReference type="Pfam" id="PF12796">
    <property type="entry name" value="Ank_2"/>
    <property type="match status" value="1"/>
</dbReference>
<sequence length="1257" mass="141861">MVASSSHVLLENILKEPRLVFPDNLVIVLLPPEDLLPPVPFPYDFLAEHIVSLPVNPNLSCTENAKNGLVPRPSLSASSVLSRIASPRQQRSLASFKTSSLFDNGSQSSLHSARSRSNSHAVGASAHEPAVFTSLKGTTVSIGQNLVITAKHRLRILRDQILFNDDDCITHVLLYLDHASSSDPKTDTIPEIIPQSKRYPDLIKIALKAVDNTALTNAIQKYCDRILNETNINAIHTQMKDLLEETSVYVADFLKTASAEYQPIPLQDQLYQAFECHIMEQTYDVVFFKLTQLMLPLDEEVSAILESVVHIDMAQVGLPPPFWDKVGRDIIQGAIDTLTELGSYRTPAEKLDCMLEAVTKLTHPVDEGELTGQDSDTLVTLLLLTVIRCRIPHLMANLTYMRDFTFETNVAMGRYGFALSTLEGVIHYILESRSQLATISNHNLNFWRAISSGDLGDVVTYCRIGVKTDLPDVACDMERKRPASLLMERRSSSVTIRLSLGDAEESTTPWASTVRNQEGDNALLLACQAGQPRIVSFLLPLLGGSGSEDVNVYQETPLMKAIQAGSMEVAQLLLDHDRHTQLHLCSARDIDGNTAMLHACALGNVRIIWLLQEHGATLFTYNHARQGPLHLVRTHAAFLYILQHFSDSMLTWRNCEGRNFMHTCKDTHILRAFLDSAAASTKVLDYLFDTVDLDGHTPLMTWAAQGRVDLMHTFSRSIYSRSFDRHWIRVDTDGNTALHHLASALDEGIFQSAKGELQTVLSQFKPVANAREWIRGKTALHIVLNAKLSESMIPTVREFVHILVTECDARLDALDQAGRRPIHGCRNQSIRRWVDEIALKKKEQDEHFTKKSGHLHDYDWTVTRPIVSRDRQGTSVAFNVYSDSVGQGDSGSRSVERSLEDFMLLRRVVLHENPEAFMPTLRHMVDPSQVDLRPPPSAIIEDTTRKIQHFMDYLQQHPTLRESSVVQTFVRTPELKKDVFENNSFARRKLKVEQICDSYRSGSDLGGSDDEEYFFSFAQNTITHLRDGVLDLVRAGRKVSRGRQEFQDGMLHVAQRYQTLLYGDADTSAVAAAATMEVRRKKEASQQEKRKATAMMIRVCANLTCDTAGLSAWDELVQNLQAVHDLTDGILMALQRPFWLLNRRMELRMNLEQQRDALQRAKNWNDIFSTQDQRRSIEQHKEQVIKTSTDLERVGSQITNSHQMISDEMAHFQRVHSDQVSSIIRKMAQAQLARERLTLSWLLEAKDQWIKKNPNPL</sequence>
<dbReference type="InterPro" id="IPR036871">
    <property type="entry name" value="PX_dom_sf"/>
</dbReference>
<comment type="caution">
    <text evidence="5">The sequence shown here is derived from an EMBL/GenBank/DDBJ whole genome shotgun (WGS) entry which is preliminary data.</text>
</comment>
<feature type="repeat" description="ANK" evidence="2">
    <location>
        <begin position="591"/>
        <end position="623"/>
    </location>
</feature>
<dbReference type="OrthoDB" id="7464126at2759"/>
<dbReference type="Pfam" id="PF02204">
    <property type="entry name" value="VPS9"/>
    <property type="match status" value="1"/>
</dbReference>
<evidence type="ECO:0000313" key="5">
    <source>
        <dbReference type="EMBL" id="ORY96374.1"/>
    </source>
</evidence>
<dbReference type="GO" id="GO:0005769">
    <property type="term" value="C:early endosome"/>
    <property type="evidence" value="ECO:0007669"/>
    <property type="project" value="TreeGrafter"/>
</dbReference>
<dbReference type="GO" id="GO:0045022">
    <property type="term" value="P:early endosome to late endosome transport"/>
    <property type="evidence" value="ECO:0007669"/>
    <property type="project" value="TreeGrafter"/>
</dbReference>
<evidence type="ECO:0000313" key="6">
    <source>
        <dbReference type="Proteomes" id="UP000242180"/>
    </source>
</evidence>
<feature type="compositionally biased region" description="Low complexity" evidence="3">
    <location>
        <begin position="106"/>
        <end position="120"/>
    </location>
</feature>
<dbReference type="InterPro" id="IPR036770">
    <property type="entry name" value="Ankyrin_rpt-contain_sf"/>
</dbReference>
<dbReference type="InterPro" id="IPR051248">
    <property type="entry name" value="UPF0507/Ank_repeat_27"/>
</dbReference>
<dbReference type="SUPFAM" id="SSF109993">
    <property type="entry name" value="VPS9 domain"/>
    <property type="match status" value="1"/>
</dbReference>
<dbReference type="GO" id="GO:0005085">
    <property type="term" value="F:guanyl-nucleotide exchange factor activity"/>
    <property type="evidence" value="ECO:0007669"/>
    <property type="project" value="TreeGrafter"/>
</dbReference>
<dbReference type="PANTHER" id="PTHR24170:SF1">
    <property type="entry name" value="DOMAIN PROTEIN, PUTATIVE (AFU_ORTHOLOGUE AFUA_1G09870)-RELATED"/>
    <property type="match status" value="1"/>
</dbReference>
<proteinExistence type="inferred from homology"/>
<accession>A0A1X2HC53</accession>
<dbReference type="EMBL" id="MCGN01000005">
    <property type="protein sequence ID" value="ORY96374.1"/>
    <property type="molecule type" value="Genomic_DNA"/>
</dbReference>
<dbReference type="GO" id="GO:0000149">
    <property type="term" value="F:SNARE binding"/>
    <property type="evidence" value="ECO:0007669"/>
    <property type="project" value="TreeGrafter"/>
</dbReference>
<evidence type="ECO:0000256" key="3">
    <source>
        <dbReference type="SAM" id="MobiDB-lite"/>
    </source>
</evidence>
<dbReference type="InParanoid" id="A0A1X2HC53"/>
<keyword evidence="2" id="KW-0040">ANK repeat</keyword>
<dbReference type="Proteomes" id="UP000242180">
    <property type="component" value="Unassembled WGS sequence"/>
</dbReference>
<organism evidence="5 6">
    <name type="scientific">Syncephalastrum racemosum</name>
    <name type="common">Filamentous fungus</name>
    <dbReference type="NCBI Taxonomy" id="13706"/>
    <lineage>
        <taxon>Eukaryota</taxon>
        <taxon>Fungi</taxon>
        <taxon>Fungi incertae sedis</taxon>
        <taxon>Mucoromycota</taxon>
        <taxon>Mucoromycotina</taxon>
        <taxon>Mucoromycetes</taxon>
        <taxon>Mucorales</taxon>
        <taxon>Syncephalastraceae</taxon>
        <taxon>Syncephalastrum</taxon>
    </lineage>
</organism>
<dbReference type="InterPro" id="IPR002110">
    <property type="entry name" value="Ankyrin_rpt"/>
</dbReference>
<comment type="similarity">
    <text evidence="1">Belongs to the UPF0507 family.</text>
</comment>
<dbReference type="InterPro" id="IPR003123">
    <property type="entry name" value="VPS9"/>
</dbReference>
<dbReference type="Gene3D" id="3.30.1520.10">
    <property type="entry name" value="Phox-like domain"/>
    <property type="match status" value="1"/>
</dbReference>
<protein>
    <recommendedName>
        <fullName evidence="4">VPS9 domain-containing protein</fullName>
    </recommendedName>
</protein>
<dbReference type="SUPFAM" id="SSF64268">
    <property type="entry name" value="PX domain"/>
    <property type="match status" value="1"/>
</dbReference>